<dbReference type="AlphaFoldDB" id="A0A7G7MBZ3"/>
<dbReference type="KEGG" id="ppel:H6H00_18870"/>
<accession>A0A7G7MBZ3</accession>
<sequence>MWYRRSRVIATVSVVALAALAGCGGAGGDAADGGETVAGQPAVTAGFDGTTIRLGAISTLTGPVAVAGTPLTAGNQVWFDHINATGGIAGRYPVELVVEDNQYKPDVTVQQYQKIKNDVVAFTQILGTPSVLAVLPQLAADGALASPASFDATWVRQENLLPVGGPYQVQAINAVDHYLRNGGSPTDTLCSMIQDDAFGEAGQQGLDHIAASRGLSYATTQRFSVGTNDHTGAIGALSSAGCDMVFLGATPSDAAKIWGAAAQVNFPGLWYGQSPSWSGSFTGLPFADYLVSNVRIALEGTEWGDPTIPGMVDMVERAGMYAPDQSPDTFFILGYNLARAMTAVLEEAVARGDLSREGILAASNGLGTVGFDGLSGDYGYGPAADRTPPRTSTIYAVDLAKPLGLAVLEYDFTSPEAESFEIVAADL</sequence>
<evidence type="ECO:0000256" key="3">
    <source>
        <dbReference type="SAM" id="SignalP"/>
    </source>
</evidence>
<dbReference type="PANTHER" id="PTHR47235:SF1">
    <property type="entry name" value="BLR6548 PROTEIN"/>
    <property type="match status" value="1"/>
</dbReference>
<feature type="chain" id="PRO_5038940395" evidence="3">
    <location>
        <begin position="22"/>
        <end position="427"/>
    </location>
</feature>
<organism evidence="5 6">
    <name type="scientific">Pseudonocardia petroleophila</name>
    <dbReference type="NCBI Taxonomy" id="37331"/>
    <lineage>
        <taxon>Bacteria</taxon>
        <taxon>Bacillati</taxon>
        <taxon>Actinomycetota</taxon>
        <taxon>Actinomycetes</taxon>
        <taxon>Pseudonocardiales</taxon>
        <taxon>Pseudonocardiaceae</taxon>
        <taxon>Pseudonocardia</taxon>
    </lineage>
</organism>
<dbReference type="Gene3D" id="3.40.50.2300">
    <property type="match status" value="2"/>
</dbReference>
<dbReference type="InterPro" id="IPR028082">
    <property type="entry name" value="Peripla_BP_I"/>
</dbReference>
<comment type="similarity">
    <text evidence="1">Belongs to the leucine-binding protein family.</text>
</comment>
<feature type="domain" description="Leucine-binding protein" evidence="4">
    <location>
        <begin position="51"/>
        <end position="398"/>
    </location>
</feature>
<dbReference type="Pfam" id="PF13458">
    <property type="entry name" value="Peripla_BP_6"/>
    <property type="match status" value="1"/>
</dbReference>
<protein>
    <submittedName>
        <fullName evidence="5">ABC transporter substrate-binding protein</fullName>
    </submittedName>
</protein>
<evidence type="ECO:0000256" key="2">
    <source>
        <dbReference type="ARBA" id="ARBA00022729"/>
    </source>
</evidence>
<evidence type="ECO:0000259" key="4">
    <source>
        <dbReference type="Pfam" id="PF13458"/>
    </source>
</evidence>
<proteinExistence type="inferred from homology"/>
<name>A0A7G7MBZ3_9PSEU</name>
<dbReference type="PROSITE" id="PS51257">
    <property type="entry name" value="PROKAR_LIPOPROTEIN"/>
    <property type="match status" value="1"/>
</dbReference>
<dbReference type="InterPro" id="IPR028081">
    <property type="entry name" value="Leu-bd"/>
</dbReference>
<dbReference type="RefSeq" id="WP_185717066.1">
    <property type="nucleotide sequence ID" value="NZ_BAAAWI010000001.1"/>
</dbReference>
<evidence type="ECO:0000256" key="1">
    <source>
        <dbReference type="ARBA" id="ARBA00010062"/>
    </source>
</evidence>
<gene>
    <name evidence="5" type="ORF">H6H00_18870</name>
</gene>
<feature type="signal peptide" evidence="3">
    <location>
        <begin position="1"/>
        <end position="21"/>
    </location>
</feature>
<keyword evidence="6" id="KW-1185">Reference proteome</keyword>
<reference evidence="5 6" key="1">
    <citation type="submission" date="2020-08" db="EMBL/GenBank/DDBJ databases">
        <authorList>
            <person name="Mo P."/>
        </authorList>
    </citation>
    <scope>NUCLEOTIDE SEQUENCE [LARGE SCALE GENOMIC DNA]</scope>
    <source>
        <strain evidence="5 6">CGMCC 4.1532</strain>
    </source>
</reference>
<dbReference type="EMBL" id="CP060131">
    <property type="protein sequence ID" value="QNG50304.1"/>
    <property type="molecule type" value="Genomic_DNA"/>
</dbReference>
<dbReference type="PANTHER" id="PTHR47235">
    <property type="entry name" value="BLR6548 PROTEIN"/>
    <property type="match status" value="1"/>
</dbReference>
<evidence type="ECO:0000313" key="5">
    <source>
        <dbReference type="EMBL" id="QNG50304.1"/>
    </source>
</evidence>
<evidence type="ECO:0000313" key="6">
    <source>
        <dbReference type="Proteomes" id="UP000515728"/>
    </source>
</evidence>
<keyword evidence="2 3" id="KW-0732">Signal</keyword>
<dbReference type="SUPFAM" id="SSF53822">
    <property type="entry name" value="Periplasmic binding protein-like I"/>
    <property type="match status" value="1"/>
</dbReference>
<dbReference type="Proteomes" id="UP000515728">
    <property type="component" value="Chromosome"/>
</dbReference>